<dbReference type="Pfam" id="PF08241">
    <property type="entry name" value="Methyltransf_11"/>
    <property type="match status" value="1"/>
</dbReference>
<dbReference type="EMBL" id="BOOK01000046">
    <property type="protein sequence ID" value="GII04060.1"/>
    <property type="molecule type" value="Genomic_DNA"/>
</dbReference>
<sequence length="260" mass="28027">MVAFDVSADAYGRFMGRYSEPLAVRFAGLVDPRRGQRALDVGCGPGALAAELVRRLGPDAVCAVDPSEAFVAAARERLDGVDVRAAAAERLPFADATFDVTFAQLVVHFMGDPVAGLREMARVTRPAGVVAACVWDHAGDGGPLSLFWRAARDLDPEAPDESGLAGAREGHLRELFELAGLRDPEPTTLSVRVTHPTFEQWWEPFLLGVGPAGEYVAGLGPRRRDELRERCRRLLSSPPIRVDATAWTVRAHPPPAAGSR</sequence>
<name>A0A8J3WWF1_9ACTN</name>
<dbReference type="GO" id="GO:0032259">
    <property type="term" value="P:methylation"/>
    <property type="evidence" value="ECO:0007669"/>
    <property type="project" value="UniProtKB-KW"/>
</dbReference>
<keyword evidence="3" id="KW-0808">Transferase</keyword>
<dbReference type="Proteomes" id="UP000634476">
    <property type="component" value="Unassembled WGS sequence"/>
</dbReference>
<evidence type="ECO:0000256" key="1">
    <source>
        <dbReference type="ARBA" id="ARBA00008361"/>
    </source>
</evidence>
<evidence type="ECO:0000256" key="2">
    <source>
        <dbReference type="ARBA" id="ARBA00022603"/>
    </source>
</evidence>
<dbReference type="PANTHER" id="PTHR44942">
    <property type="entry name" value="METHYLTRANSF_11 DOMAIN-CONTAINING PROTEIN"/>
    <property type="match status" value="1"/>
</dbReference>
<organism evidence="5 6">
    <name type="scientific">Planobispora takensis</name>
    <dbReference type="NCBI Taxonomy" id="1367882"/>
    <lineage>
        <taxon>Bacteria</taxon>
        <taxon>Bacillati</taxon>
        <taxon>Actinomycetota</taxon>
        <taxon>Actinomycetes</taxon>
        <taxon>Streptosporangiales</taxon>
        <taxon>Streptosporangiaceae</taxon>
        <taxon>Planobispora</taxon>
    </lineage>
</organism>
<accession>A0A8J3WWF1</accession>
<gene>
    <name evidence="5" type="ORF">Pta02_60680</name>
</gene>
<dbReference type="PANTHER" id="PTHR44942:SF4">
    <property type="entry name" value="METHYLTRANSFERASE TYPE 11 DOMAIN-CONTAINING PROTEIN"/>
    <property type="match status" value="1"/>
</dbReference>
<feature type="domain" description="Methyltransferase type 11" evidence="4">
    <location>
        <begin position="39"/>
        <end position="131"/>
    </location>
</feature>
<evidence type="ECO:0000313" key="6">
    <source>
        <dbReference type="Proteomes" id="UP000634476"/>
    </source>
</evidence>
<dbReference type="InterPro" id="IPR013216">
    <property type="entry name" value="Methyltransf_11"/>
</dbReference>
<evidence type="ECO:0000313" key="5">
    <source>
        <dbReference type="EMBL" id="GII04060.1"/>
    </source>
</evidence>
<dbReference type="CDD" id="cd02440">
    <property type="entry name" value="AdoMet_MTases"/>
    <property type="match status" value="1"/>
</dbReference>
<dbReference type="InterPro" id="IPR051052">
    <property type="entry name" value="Diverse_substrate_MTase"/>
</dbReference>
<protein>
    <submittedName>
        <fullName evidence="5">Methyltransferase</fullName>
    </submittedName>
</protein>
<comment type="caution">
    <text evidence="5">The sequence shown here is derived from an EMBL/GenBank/DDBJ whole genome shotgun (WGS) entry which is preliminary data.</text>
</comment>
<dbReference type="SUPFAM" id="SSF53335">
    <property type="entry name" value="S-adenosyl-L-methionine-dependent methyltransferases"/>
    <property type="match status" value="1"/>
</dbReference>
<proteinExistence type="inferred from homology"/>
<dbReference type="InterPro" id="IPR029063">
    <property type="entry name" value="SAM-dependent_MTases_sf"/>
</dbReference>
<reference evidence="5" key="1">
    <citation type="submission" date="2021-01" db="EMBL/GenBank/DDBJ databases">
        <title>Whole genome shotgun sequence of Planobispora takensis NBRC 109077.</title>
        <authorList>
            <person name="Komaki H."/>
            <person name="Tamura T."/>
        </authorList>
    </citation>
    <scope>NUCLEOTIDE SEQUENCE</scope>
    <source>
        <strain evidence="5">NBRC 109077</strain>
    </source>
</reference>
<dbReference type="Gene3D" id="3.40.50.150">
    <property type="entry name" value="Vaccinia Virus protein VP39"/>
    <property type="match status" value="1"/>
</dbReference>
<dbReference type="AlphaFoldDB" id="A0A8J3WWF1"/>
<evidence type="ECO:0000256" key="3">
    <source>
        <dbReference type="ARBA" id="ARBA00022679"/>
    </source>
</evidence>
<comment type="similarity">
    <text evidence="1">Belongs to the methyltransferase superfamily.</text>
</comment>
<evidence type="ECO:0000259" key="4">
    <source>
        <dbReference type="Pfam" id="PF08241"/>
    </source>
</evidence>
<keyword evidence="2 5" id="KW-0489">Methyltransferase</keyword>
<dbReference type="GO" id="GO:0008757">
    <property type="term" value="F:S-adenosylmethionine-dependent methyltransferase activity"/>
    <property type="evidence" value="ECO:0007669"/>
    <property type="project" value="InterPro"/>
</dbReference>
<keyword evidence="6" id="KW-1185">Reference proteome</keyword>